<dbReference type="AlphaFoldDB" id="A0A4R5CJC5"/>
<keyword evidence="6" id="KW-0547">Nucleotide-binding</keyword>
<protein>
    <recommendedName>
        <fullName evidence="10">Sensor-like histidine kinase SenX3</fullName>
        <ecNumber evidence="3">2.7.13.3</ecNumber>
    </recommendedName>
</protein>
<dbReference type="GO" id="GO:0000156">
    <property type="term" value="F:phosphorelay response regulator activity"/>
    <property type="evidence" value="ECO:0007669"/>
    <property type="project" value="TreeGrafter"/>
</dbReference>
<dbReference type="SMART" id="SM00387">
    <property type="entry name" value="HATPase_c"/>
    <property type="match status" value="1"/>
</dbReference>
<evidence type="ECO:0000256" key="11">
    <source>
        <dbReference type="SAM" id="Phobius"/>
    </source>
</evidence>
<dbReference type="SMART" id="SM00388">
    <property type="entry name" value="HisKA"/>
    <property type="match status" value="1"/>
</dbReference>
<dbReference type="GO" id="GO:0005524">
    <property type="term" value="F:ATP binding"/>
    <property type="evidence" value="ECO:0007669"/>
    <property type="project" value="UniProtKB-KW"/>
</dbReference>
<dbReference type="PRINTS" id="PR00344">
    <property type="entry name" value="BCTRLSENSOR"/>
</dbReference>
<dbReference type="CDD" id="cd00082">
    <property type="entry name" value="HisKA"/>
    <property type="match status" value="1"/>
</dbReference>
<feature type="transmembrane region" description="Helical" evidence="11">
    <location>
        <begin position="28"/>
        <end position="52"/>
    </location>
</feature>
<dbReference type="InterPro" id="IPR003594">
    <property type="entry name" value="HATPase_dom"/>
</dbReference>
<feature type="domain" description="Histidine kinase" evidence="12">
    <location>
        <begin position="189"/>
        <end position="406"/>
    </location>
</feature>
<comment type="subcellular location">
    <subcellularLocation>
        <location evidence="2">Cell membrane</location>
    </subcellularLocation>
</comment>
<comment type="catalytic activity">
    <reaction evidence="1">
        <text>ATP + protein L-histidine = ADP + protein N-phospho-L-histidine.</text>
        <dbReference type="EC" id="2.7.13.3"/>
    </reaction>
</comment>
<keyword evidence="9" id="KW-0902">Two-component regulatory system</keyword>
<evidence type="ECO:0000259" key="12">
    <source>
        <dbReference type="PROSITE" id="PS50109"/>
    </source>
</evidence>
<dbReference type="EC" id="2.7.13.3" evidence="3"/>
<feature type="transmembrane region" description="Helical" evidence="11">
    <location>
        <begin position="149"/>
        <end position="169"/>
    </location>
</feature>
<keyword evidence="5" id="KW-0808">Transferase</keyword>
<dbReference type="Gene3D" id="1.10.287.130">
    <property type="match status" value="1"/>
</dbReference>
<dbReference type="Pfam" id="PF02518">
    <property type="entry name" value="HATPase_c"/>
    <property type="match status" value="1"/>
</dbReference>
<keyword evidence="8" id="KW-0067">ATP-binding</keyword>
<evidence type="ECO:0000256" key="10">
    <source>
        <dbReference type="ARBA" id="ARBA00039401"/>
    </source>
</evidence>
<keyword evidence="11" id="KW-0812">Transmembrane</keyword>
<dbReference type="InterPro" id="IPR004358">
    <property type="entry name" value="Sig_transdc_His_kin-like_C"/>
</dbReference>
<keyword evidence="11" id="KW-0472">Membrane</keyword>
<dbReference type="GO" id="GO:0030295">
    <property type="term" value="F:protein kinase activator activity"/>
    <property type="evidence" value="ECO:0007669"/>
    <property type="project" value="TreeGrafter"/>
</dbReference>
<dbReference type="GO" id="GO:0000155">
    <property type="term" value="F:phosphorelay sensor kinase activity"/>
    <property type="evidence" value="ECO:0007669"/>
    <property type="project" value="InterPro"/>
</dbReference>
<evidence type="ECO:0000256" key="3">
    <source>
        <dbReference type="ARBA" id="ARBA00012438"/>
    </source>
</evidence>
<dbReference type="GO" id="GO:0005886">
    <property type="term" value="C:plasma membrane"/>
    <property type="evidence" value="ECO:0007669"/>
    <property type="project" value="UniProtKB-SubCell"/>
</dbReference>
<dbReference type="InterPro" id="IPR005467">
    <property type="entry name" value="His_kinase_dom"/>
</dbReference>
<keyword evidence="7 13" id="KW-0418">Kinase</keyword>
<accession>A0A4R5CJC5</accession>
<dbReference type="OrthoDB" id="9786919at2"/>
<keyword evidence="14" id="KW-1185">Reference proteome</keyword>
<dbReference type="Pfam" id="PF00512">
    <property type="entry name" value="HisKA"/>
    <property type="match status" value="1"/>
</dbReference>
<dbReference type="PROSITE" id="PS50109">
    <property type="entry name" value="HIS_KIN"/>
    <property type="match status" value="1"/>
</dbReference>
<evidence type="ECO:0000256" key="5">
    <source>
        <dbReference type="ARBA" id="ARBA00022679"/>
    </source>
</evidence>
<keyword evidence="11" id="KW-1133">Transmembrane helix</keyword>
<dbReference type="InterPro" id="IPR050351">
    <property type="entry name" value="BphY/WalK/GraS-like"/>
</dbReference>
<evidence type="ECO:0000256" key="7">
    <source>
        <dbReference type="ARBA" id="ARBA00022777"/>
    </source>
</evidence>
<dbReference type="Gene3D" id="3.30.565.10">
    <property type="entry name" value="Histidine kinase-like ATPase, C-terminal domain"/>
    <property type="match status" value="1"/>
</dbReference>
<name>A0A4R5CJC5_9ACTN</name>
<dbReference type="EMBL" id="SMKZ01000051">
    <property type="protein sequence ID" value="TDE00332.1"/>
    <property type="molecule type" value="Genomic_DNA"/>
</dbReference>
<evidence type="ECO:0000256" key="2">
    <source>
        <dbReference type="ARBA" id="ARBA00004236"/>
    </source>
</evidence>
<dbReference type="InterPro" id="IPR036890">
    <property type="entry name" value="HATPase_C_sf"/>
</dbReference>
<dbReference type="PANTHER" id="PTHR42878">
    <property type="entry name" value="TWO-COMPONENT HISTIDINE KINASE"/>
    <property type="match status" value="1"/>
</dbReference>
<evidence type="ECO:0000256" key="9">
    <source>
        <dbReference type="ARBA" id="ARBA00023012"/>
    </source>
</evidence>
<evidence type="ECO:0000313" key="14">
    <source>
        <dbReference type="Proteomes" id="UP000294739"/>
    </source>
</evidence>
<keyword evidence="4" id="KW-0597">Phosphoprotein</keyword>
<dbReference type="RefSeq" id="WP_131899974.1">
    <property type="nucleotide sequence ID" value="NZ_SMKZ01000051.1"/>
</dbReference>
<dbReference type="GO" id="GO:0007234">
    <property type="term" value="P:osmosensory signaling via phosphorelay pathway"/>
    <property type="evidence" value="ECO:0007669"/>
    <property type="project" value="TreeGrafter"/>
</dbReference>
<dbReference type="Proteomes" id="UP000294739">
    <property type="component" value="Unassembled WGS sequence"/>
</dbReference>
<gene>
    <name evidence="13" type="ORF">E1269_25775</name>
</gene>
<evidence type="ECO:0000313" key="13">
    <source>
        <dbReference type="EMBL" id="TDE00332.1"/>
    </source>
</evidence>
<dbReference type="PANTHER" id="PTHR42878:SF7">
    <property type="entry name" value="SENSOR HISTIDINE KINASE GLRK"/>
    <property type="match status" value="1"/>
</dbReference>
<evidence type="ECO:0000256" key="1">
    <source>
        <dbReference type="ARBA" id="ARBA00000085"/>
    </source>
</evidence>
<evidence type="ECO:0000256" key="8">
    <source>
        <dbReference type="ARBA" id="ARBA00022840"/>
    </source>
</evidence>
<proteinExistence type="predicted"/>
<dbReference type="InterPro" id="IPR003661">
    <property type="entry name" value="HisK_dim/P_dom"/>
</dbReference>
<dbReference type="InParanoid" id="A0A4R5CJC5"/>
<comment type="caution">
    <text evidence="13">The sequence shown here is derived from an EMBL/GenBank/DDBJ whole genome shotgun (WGS) entry which is preliminary data.</text>
</comment>
<dbReference type="CDD" id="cd00075">
    <property type="entry name" value="HATPase"/>
    <property type="match status" value="1"/>
</dbReference>
<dbReference type="SUPFAM" id="SSF47384">
    <property type="entry name" value="Homodimeric domain of signal transducing histidine kinase"/>
    <property type="match status" value="1"/>
</dbReference>
<organism evidence="13 14">
    <name type="scientific">Jiangella asiatica</name>
    <dbReference type="NCBI Taxonomy" id="2530372"/>
    <lineage>
        <taxon>Bacteria</taxon>
        <taxon>Bacillati</taxon>
        <taxon>Actinomycetota</taxon>
        <taxon>Actinomycetes</taxon>
        <taxon>Jiangellales</taxon>
        <taxon>Jiangellaceae</taxon>
        <taxon>Jiangella</taxon>
    </lineage>
</organism>
<dbReference type="InterPro" id="IPR036097">
    <property type="entry name" value="HisK_dim/P_sf"/>
</dbReference>
<sequence>MTWRRDGPNRRRPQPALSDRRLLRRASLVVAVQTGVAAALVVAAVIGLVYTISLQERHESTEHKMQDKIDNSAEYDLPAGSPMILDGVPEGCAESDVEAVVDELPLGASEFEACDAPFFAYVAEVNGERLAAVTSFVEQQEETERLARLSILVGAIGVLAAAGLGWLVARRAVRPLGDALALQRRFVADTSHELRTPLAILHTRAQLLQRGPATDDDQRQEIAQLVDDARVLNDIVNDLLLSAEMQYRPESRQPVDLARVATEIKDSFSATADEAGVDIVVDAEPDGRHVVTGVPSALRRAVAALVDNALDHVQRGGTVTIGLTSDDRSVRISVIDDGVGLDPQLAAELTKRFRRGHEGNGNGNGHRVGLGLALVDEVVHAHDGAMAIDGRPGDGATVTLTFPAAR</sequence>
<evidence type="ECO:0000256" key="6">
    <source>
        <dbReference type="ARBA" id="ARBA00022741"/>
    </source>
</evidence>
<evidence type="ECO:0000256" key="4">
    <source>
        <dbReference type="ARBA" id="ARBA00022553"/>
    </source>
</evidence>
<reference evidence="13 14" key="1">
    <citation type="submission" date="2019-03" db="EMBL/GenBank/DDBJ databases">
        <title>Draft genome sequences of novel Actinobacteria.</title>
        <authorList>
            <person name="Sahin N."/>
            <person name="Ay H."/>
            <person name="Saygin H."/>
        </authorList>
    </citation>
    <scope>NUCLEOTIDE SEQUENCE [LARGE SCALE GENOMIC DNA]</scope>
    <source>
        <strain evidence="13 14">5K138</strain>
    </source>
</reference>
<dbReference type="SUPFAM" id="SSF55874">
    <property type="entry name" value="ATPase domain of HSP90 chaperone/DNA topoisomerase II/histidine kinase"/>
    <property type="match status" value="1"/>
</dbReference>